<comment type="caution">
    <text evidence="1">The sequence shown here is derived from an EMBL/GenBank/DDBJ whole genome shotgun (WGS) entry which is preliminary data.</text>
</comment>
<protein>
    <submittedName>
        <fullName evidence="1">Uncharacterized protein</fullName>
    </submittedName>
</protein>
<evidence type="ECO:0000313" key="1">
    <source>
        <dbReference type="EMBL" id="KAG0444933.1"/>
    </source>
</evidence>
<reference evidence="1 2" key="1">
    <citation type="journal article" date="2020" name="Cell">
        <title>Large-Scale Comparative Analyses of Tick Genomes Elucidate Their Genetic Diversity and Vector Capacities.</title>
        <authorList>
            <consortium name="Tick Genome and Microbiome Consortium (TIGMIC)"/>
            <person name="Jia N."/>
            <person name="Wang J."/>
            <person name="Shi W."/>
            <person name="Du L."/>
            <person name="Sun Y."/>
            <person name="Zhan W."/>
            <person name="Jiang J.F."/>
            <person name="Wang Q."/>
            <person name="Zhang B."/>
            <person name="Ji P."/>
            <person name="Bell-Sakyi L."/>
            <person name="Cui X.M."/>
            <person name="Yuan T.T."/>
            <person name="Jiang B.G."/>
            <person name="Yang W.F."/>
            <person name="Lam T.T."/>
            <person name="Chang Q.C."/>
            <person name="Ding S.J."/>
            <person name="Wang X.J."/>
            <person name="Zhu J.G."/>
            <person name="Ruan X.D."/>
            <person name="Zhao L."/>
            <person name="Wei J.T."/>
            <person name="Ye R.Z."/>
            <person name="Que T.C."/>
            <person name="Du C.H."/>
            <person name="Zhou Y.H."/>
            <person name="Cheng J.X."/>
            <person name="Dai P.F."/>
            <person name="Guo W.B."/>
            <person name="Han X.H."/>
            <person name="Huang E.J."/>
            <person name="Li L.F."/>
            <person name="Wei W."/>
            <person name="Gao Y.C."/>
            <person name="Liu J.Z."/>
            <person name="Shao H.Z."/>
            <person name="Wang X."/>
            <person name="Wang C.C."/>
            <person name="Yang T.C."/>
            <person name="Huo Q.B."/>
            <person name="Li W."/>
            <person name="Chen H.Y."/>
            <person name="Chen S.E."/>
            <person name="Zhou L.G."/>
            <person name="Ni X.B."/>
            <person name="Tian J.H."/>
            <person name="Sheng Y."/>
            <person name="Liu T."/>
            <person name="Pan Y.S."/>
            <person name="Xia L.Y."/>
            <person name="Li J."/>
            <person name="Zhao F."/>
            <person name="Cao W.C."/>
        </authorList>
    </citation>
    <scope>NUCLEOTIDE SEQUENCE [LARGE SCALE GENOMIC DNA]</scope>
    <source>
        <strain evidence="1">Iper-2018</strain>
    </source>
</reference>
<dbReference type="EMBL" id="JABSTQ010001189">
    <property type="protein sequence ID" value="KAG0444933.1"/>
    <property type="molecule type" value="Genomic_DNA"/>
</dbReference>
<organism evidence="1 2">
    <name type="scientific">Ixodes persulcatus</name>
    <name type="common">Taiga tick</name>
    <dbReference type="NCBI Taxonomy" id="34615"/>
    <lineage>
        <taxon>Eukaryota</taxon>
        <taxon>Metazoa</taxon>
        <taxon>Ecdysozoa</taxon>
        <taxon>Arthropoda</taxon>
        <taxon>Chelicerata</taxon>
        <taxon>Arachnida</taxon>
        <taxon>Acari</taxon>
        <taxon>Parasitiformes</taxon>
        <taxon>Ixodida</taxon>
        <taxon>Ixodoidea</taxon>
        <taxon>Ixodidae</taxon>
        <taxon>Ixodinae</taxon>
        <taxon>Ixodes</taxon>
    </lineage>
</organism>
<dbReference type="Proteomes" id="UP000805193">
    <property type="component" value="Unassembled WGS sequence"/>
</dbReference>
<sequence>MRQSGNAAQPLSSRHEKGRQKGISELDDMACASHQVVFPITGWENNLAVLPLLSEQRILDFYSGRSSTERSYDRGYNLSVESYLIPSSVRTNSCKQRYGIMNEPLAAKRYEEVLRSMGHDVTITSCGLLVNPAFPWLGASPDRIVYDPEEASYGVVEIKCPYSLRETKGAELAGLSFYSKLSDSGPRLDRDNHYYSQVVGQMGVSGLSWADFVIYSGKFILIERIRLVQAEWDALKIKVEEFYFTTLLPYLGGSR</sequence>
<accession>A0AC60QZ15</accession>
<proteinExistence type="predicted"/>
<keyword evidence="2" id="KW-1185">Reference proteome</keyword>
<name>A0AC60QZ15_IXOPE</name>
<evidence type="ECO:0000313" key="2">
    <source>
        <dbReference type="Proteomes" id="UP000805193"/>
    </source>
</evidence>
<gene>
    <name evidence="1" type="ORF">HPB47_013212</name>
</gene>